<sequence length="200" mass="23023">MDTEFCSVYDVPIDQLINVPPDESDLHRCWEDFGGQLVVPHCPSTYDEAPDATPLEPERGWRRKRGPRKRRVLLCTDQIWHLGNHFGDTSCPLPNTPTASEGQECARRTNNGHWTPEEVATLVDGVEDCGVARWSAMKKKWFPESVRSAINLKDKWRNLLESYTGNAERRRYLHLDKKLIKRIQKAALDNPYPKPRGTDE</sequence>
<evidence type="ECO:0000313" key="3">
    <source>
        <dbReference type="Proteomes" id="UP000011116"/>
    </source>
</evidence>
<dbReference type="SMR" id="A0A8I6XBV5"/>
<dbReference type="InterPro" id="IPR001005">
    <property type="entry name" value="SANT/Myb"/>
</dbReference>
<dbReference type="Gene3D" id="1.10.246.220">
    <property type="match status" value="1"/>
</dbReference>
<dbReference type="Gramene" id="HORVU.MOREX.r2.2HG0086520.1">
    <property type="protein sequence ID" value="HORVU.MOREX.r2.2HG0086520.1"/>
    <property type="gene ID" value="HORVU.MOREX.r2.2HG0086520"/>
</dbReference>
<dbReference type="KEGG" id="hvg:123429276"/>
<dbReference type="Proteomes" id="UP000011116">
    <property type="component" value="Chromosome 2H"/>
</dbReference>
<dbReference type="PANTHER" id="PTHR47122">
    <property type="entry name" value="MYB-LIKE DNA-BINDING DOMAIN CONTAINING PROTEIN, EXPRESSED"/>
    <property type="match status" value="1"/>
</dbReference>
<evidence type="ECO:0000313" key="2">
    <source>
        <dbReference type="EnsemblPlants" id="HORVU.MOREX.r3.2HG0105290.1"/>
    </source>
</evidence>
<reference evidence="3" key="1">
    <citation type="journal article" date="2012" name="Nature">
        <title>A physical, genetic and functional sequence assembly of the barley genome.</title>
        <authorList>
            <consortium name="The International Barley Genome Sequencing Consortium"/>
            <person name="Mayer K.F."/>
            <person name="Waugh R."/>
            <person name="Brown J.W."/>
            <person name="Schulman A."/>
            <person name="Langridge P."/>
            <person name="Platzer M."/>
            <person name="Fincher G.B."/>
            <person name="Muehlbauer G.J."/>
            <person name="Sato K."/>
            <person name="Close T.J."/>
            <person name="Wise R.P."/>
            <person name="Stein N."/>
        </authorList>
    </citation>
    <scope>NUCLEOTIDE SEQUENCE [LARGE SCALE GENOMIC DNA]</scope>
    <source>
        <strain evidence="3">cv. Morex</strain>
    </source>
</reference>
<accession>A0A8I6XBV5</accession>
<evidence type="ECO:0000259" key="1">
    <source>
        <dbReference type="PROSITE" id="PS50090"/>
    </source>
</evidence>
<dbReference type="RefSeq" id="XP_044969267.1">
    <property type="nucleotide sequence ID" value="XM_045113332.1"/>
</dbReference>
<dbReference type="PANTHER" id="PTHR47122:SF9">
    <property type="entry name" value="GENOME ASSEMBLY, CHROMOSOME: II"/>
    <property type="match status" value="1"/>
</dbReference>
<reference evidence="2" key="2">
    <citation type="submission" date="2020-10" db="EMBL/GenBank/DDBJ databases">
        <authorList>
            <person name="Scholz U."/>
            <person name="Mascher M."/>
            <person name="Fiebig A."/>
        </authorList>
    </citation>
    <scope>NUCLEOTIDE SEQUENCE [LARGE SCALE GENOMIC DNA]</scope>
    <source>
        <strain evidence="2">cv. Morex</strain>
    </source>
</reference>
<dbReference type="EnsemblPlants" id="HORVU.MOREX.r3.2HG0105290.1">
    <property type="protein sequence ID" value="HORVU.MOREX.r3.2HG0105290.1"/>
    <property type="gene ID" value="HORVU.MOREX.r3.2HG0105290"/>
</dbReference>
<protein>
    <recommendedName>
        <fullName evidence="1">Myb-like domain-containing protein</fullName>
    </recommendedName>
</protein>
<proteinExistence type="predicted"/>
<gene>
    <name evidence="2" type="primary">LOC123429276</name>
</gene>
<dbReference type="SUPFAM" id="SSF46689">
    <property type="entry name" value="Homeodomain-like"/>
    <property type="match status" value="1"/>
</dbReference>
<dbReference type="SMART" id="SM00717">
    <property type="entry name" value="SANT"/>
    <property type="match status" value="1"/>
</dbReference>
<name>A0A8I6XBV5_HORVV</name>
<dbReference type="PROSITE" id="PS50090">
    <property type="entry name" value="MYB_LIKE"/>
    <property type="match status" value="1"/>
</dbReference>
<dbReference type="AlphaFoldDB" id="A0A8I6XBV5"/>
<organism evidence="2 3">
    <name type="scientific">Hordeum vulgare subsp. vulgare</name>
    <name type="common">Domesticated barley</name>
    <dbReference type="NCBI Taxonomy" id="112509"/>
    <lineage>
        <taxon>Eukaryota</taxon>
        <taxon>Viridiplantae</taxon>
        <taxon>Streptophyta</taxon>
        <taxon>Embryophyta</taxon>
        <taxon>Tracheophyta</taxon>
        <taxon>Spermatophyta</taxon>
        <taxon>Magnoliopsida</taxon>
        <taxon>Liliopsida</taxon>
        <taxon>Poales</taxon>
        <taxon>Poaceae</taxon>
        <taxon>BOP clade</taxon>
        <taxon>Pooideae</taxon>
        <taxon>Triticodae</taxon>
        <taxon>Triticeae</taxon>
        <taxon>Hordeinae</taxon>
        <taxon>Hordeum</taxon>
    </lineage>
</organism>
<dbReference type="InterPro" id="IPR009057">
    <property type="entry name" value="Homeodomain-like_sf"/>
</dbReference>
<dbReference type="Gramene" id="HORVU.MOREX.r3.2HG0105290.1">
    <property type="protein sequence ID" value="HORVU.MOREX.r3.2HG0105290.1"/>
    <property type="gene ID" value="HORVU.MOREX.r3.2HG0105290"/>
</dbReference>
<keyword evidence="3" id="KW-1185">Reference proteome</keyword>
<dbReference type="Pfam" id="PF00249">
    <property type="entry name" value="Myb_DNA-binding"/>
    <property type="match status" value="1"/>
</dbReference>
<feature type="domain" description="Myb-like" evidence="1">
    <location>
        <begin position="106"/>
        <end position="160"/>
    </location>
</feature>
<dbReference type="OrthoDB" id="608866at2759"/>
<reference evidence="2" key="3">
    <citation type="submission" date="2022-01" db="UniProtKB">
        <authorList>
            <consortium name="EnsemblPlants"/>
        </authorList>
    </citation>
    <scope>IDENTIFICATION</scope>
    <source>
        <strain evidence="2">subsp. vulgare</strain>
    </source>
</reference>
<dbReference type="CDD" id="cd11660">
    <property type="entry name" value="SANT_TRF"/>
    <property type="match status" value="1"/>
</dbReference>
<dbReference type="GeneID" id="123429276"/>